<comment type="caution">
    <text evidence="2">The sequence shown here is derived from an EMBL/GenBank/DDBJ whole genome shotgun (WGS) entry which is preliminary data.</text>
</comment>
<dbReference type="AlphaFoldDB" id="A0A811QUC5"/>
<feature type="region of interest" description="Disordered" evidence="1">
    <location>
        <begin position="1"/>
        <end position="38"/>
    </location>
</feature>
<dbReference type="EMBL" id="CAJGYO010000011">
    <property type="protein sequence ID" value="CAD6260486.1"/>
    <property type="molecule type" value="Genomic_DNA"/>
</dbReference>
<gene>
    <name evidence="2" type="ORF">NCGR_LOCUS43920</name>
</gene>
<feature type="compositionally biased region" description="Acidic residues" evidence="1">
    <location>
        <begin position="1"/>
        <end position="15"/>
    </location>
</feature>
<evidence type="ECO:0000256" key="1">
    <source>
        <dbReference type="SAM" id="MobiDB-lite"/>
    </source>
</evidence>
<dbReference type="Proteomes" id="UP000604825">
    <property type="component" value="Unassembled WGS sequence"/>
</dbReference>
<feature type="compositionally biased region" description="Low complexity" evidence="1">
    <location>
        <begin position="16"/>
        <end position="31"/>
    </location>
</feature>
<keyword evidence="3" id="KW-1185">Reference proteome</keyword>
<accession>A0A811QUC5</accession>
<sequence>MEDAFSPEGNPEEEAAAAAAARAQGTARAFASTGSGQRRVRPALVRCSVVMVAAGTVSLLISRSAQHLTTSPHSAELARLEPGGGRRAGSVSSLGVAMCSVAERHGKGQVWG</sequence>
<organism evidence="2 3">
    <name type="scientific">Miscanthus lutarioriparius</name>
    <dbReference type="NCBI Taxonomy" id="422564"/>
    <lineage>
        <taxon>Eukaryota</taxon>
        <taxon>Viridiplantae</taxon>
        <taxon>Streptophyta</taxon>
        <taxon>Embryophyta</taxon>
        <taxon>Tracheophyta</taxon>
        <taxon>Spermatophyta</taxon>
        <taxon>Magnoliopsida</taxon>
        <taxon>Liliopsida</taxon>
        <taxon>Poales</taxon>
        <taxon>Poaceae</taxon>
        <taxon>PACMAD clade</taxon>
        <taxon>Panicoideae</taxon>
        <taxon>Andropogonodae</taxon>
        <taxon>Andropogoneae</taxon>
        <taxon>Saccharinae</taxon>
        <taxon>Miscanthus</taxon>
    </lineage>
</organism>
<proteinExistence type="predicted"/>
<name>A0A811QUC5_9POAL</name>
<protein>
    <submittedName>
        <fullName evidence="2">Uncharacterized protein</fullName>
    </submittedName>
</protein>
<evidence type="ECO:0000313" key="2">
    <source>
        <dbReference type="EMBL" id="CAD6260486.1"/>
    </source>
</evidence>
<reference evidence="2" key="1">
    <citation type="submission" date="2020-10" db="EMBL/GenBank/DDBJ databases">
        <authorList>
            <person name="Han B."/>
            <person name="Lu T."/>
            <person name="Zhao Q."/>
            <person name="Huang X."/>
            <person name="Zhao Y."/>
        </authorList>
    </citation>
    <scope>NUCLEOTIDE SEQUENCE</scope>
</reference>
<evidence type="ECO:0000313" key="3">
    <source>
        <dbReference type="Proteomes" id="UP000604825"/>
    </source>
</evidence>